<dbReference type="SUPFAM" id="SSF111369">
    <property type="entry name" value="HlyD-like secretion proteins"/>
    <property type="match status" value="1"/>
</dbReference>
<gene>
    <name evidence="10" type="ORF">CACET_c08230</name>
</gene>
<dbReference type="STRING" id="84022.CACET_c08230"/>
<dbReference type="EMBL" id="CP009687">
    <property type="protein sequence ID" value="AKL94332.1"/>
    <property type="molecule type" value="Genomic_DNA"/>
</dbReference>
<feature type="domain" description="Multidrug resistance protein MdtA-like barrel-sandwich hybrid" evidence="8">
    <location>
        <begin position="65"/>
        <end position="376"/>
    </location>
</feature>
<evidence type="ECO:0000256" key="6">
    <source>
        <dbReference type="SAM" id="Coils"/>
    </source>
</evidence>
<name>A0A0G3W8U6_9CLOT</name>
<dbReference type="PANTHER" id="PTHR30386">
    <property type="entry name" value="MEMBRANE FUSION SUBUNIT OF EMRAB-TOLC MULTIDRUG EFFLUX PUMP"/>
    <property type="match status" value="1"/>
</dbReference>
<dbReference type="GO" id="GO:0016020">
    <property type="term" value="C:membrane"/>
    <property type="evidence" value="ECO:0007669"/>
    <property type="project" value="UniProtKB-SubCell"/>
</dbReference>
<keyword evidence="3 7" id="KW-0812">Transmembrane</keyword>
<dbReference type="PRINTS" id="PR01490">
    <property type="entry name" value="RTXTOXIND"/>
</dbReference>
<protein>
    <submittedName>
        <fullName evidence="10">Multidrug resistance efflux pump</fullName>
    </submittedName>
</protein>
<evidence type="ECO:0000256" key="1">
    <source>
        <dbReference type="ARBA" id="ARBA00004167"/>
    </source>
</evidence>
<feature type="transmembrane region" description="Helical" evidence="7">
    <location>
        <begin position="24"/>
        <end position="46"/>
    </location>
</feature>
<evidence type="ECO:0000256" key="5">
    <source>
        <dbReference type="ARBA" id="ARBA00023136"/>
    </source>
</evidence>
<keyword evidence="6" id="KW-0175">Coiled coil</keyword>
<reference evidence="10 11" key="1">
    <citation type="submission" date="2014-10" db="EMBL/GenBank/DDBJ databases">
        <title>Genome sequence of Clostridium aceticum DSM 1496.</title>
        <authorList>
            <person name="Poehlein A."/>
            <person name="Schiel-Bengelsdorf B."/>
            <person name="Gottschalk G."/>
            <person name="Duerre P."/>
            <person name="Daniel R."/>
        </authorList>
    </citation>
    <scope>NUCLEOTIDE SEQUENCE [LARGE SCALE GENOMIC DNA]</scope>
    <source>
        <strain evidence="10 11">DSM 1496</strain>
    </source>
</reference>
<keyword evidence="11" id="KW-1185">Reference proteome</keyword>
<comment type="subcellular location">
    <subcellularLocation>
        <location evidence="1">Membrane</location>
        <topology evidence="1">Single-pass membrane protein</topology>
    </subcellularLocation>
</comment>
<evidence type="ECO:0000256" key="4">
    <source>
        <dbReference type="ARBA" id="ARBA00022989"/>
    </source>
</evidence>
<dbReference type="Gene3D" id="2.40.30.170">
    <property type="match status" value="1"/>
</dbReference>
<evidence type="ECO:0000313" key="11">
    <source>
        <dbReference type="Proteomes" id="UP000035704"/>
    </source>
</evidence>
<proteinExistence type="inferred from homology"/>
<dbReference type="AlphaFoldDB" id="A0A0G3W8U6"/>
<evidence type="ECO:0000256" key="2">
    <source>
        <dbReference type="ARBA" id="ARBA00009477"/>
    </source>
</evidence>
<dbReference type="Gene3D" id="2.40.50.100">
    <property type="match status" value="1"/>
</dbReference>
<evidence type="ECO:0000313" key="10">
    <source>
        <dbReference type="EMBL" id="AKL94332.1"/>
    </source>
</evidence>
<keyword evidence="5 7" id="KW-0472">Membrane</keyword>
<dbReference type="InterPro" id="IPR058625">
    <property type="entry name" value="MdtA-like_BSH"/>
</dbReference>
<dbReference type="Pfam" id="PF25917">
    <property type="entry name" value="BSH_RND"/>
    <property type="match status" value="1"/>
</dbReference>
<sequence>MREIVHNLKDITDSRELLESKPPAFTILFIYILIALLTIAVVWSYIGEMDVVVKADGVVRPNQRISTINNMVGGKVKEVYLEGGKQVTKGDILYIIDDADLQIKKEFLQEEINRKTIELENVNKLKRSILEDTNYFSSAKKEEELYYYKYLKFQADKNHSRENVNLIIANIENTKDTTTNLQTLSNAIKTNINLFEDLENEYYAKYIDYNLKLKGLKDTLYQRQKEYQIQEKMYQAEAVSKVDYEKAEDALEQAELELEKFQNSIRLDLKLNLEENQRRLRELKIQLQQTAPGTTEALEAYPNIAVDHFKNENLISVNDHIKNLQVEIRQLENNLQTVKLDIESSIVRTPIDGYINIIQDINKGDSIQGGTVATIIPDNDTNYKVQIYAPNEEIANIKVGDKVKYNFLALPYKEYGELTGKITKIAIDTKVTNEGNTSYYLVEADIKNRPLISYKGEEAEIKVGMVCEVRVVTKTKKILHHLLEKIDLRL</sequence>
<dbReference type="RefSeq" id="WP_048407527.1">
    <property type="nucleotide sequence ID" value="NZ_CP009687.1"/>
</dbReference>
<dbReference type="OrthoDB" id="357309at2"/>
<feature type="coiled-coil region" evidence="6">
    <location>
        <begin position="237"/>
        <end position="290"/>
    </location>
</feature>
<feature type="domain" description="AprE-like beta-barrel" evidence="9">
    <location>
        <begin position="385"/>
        <end position="473"/>
    </location>
</feature>
<evidence type="ECO:0000259" key="9">
    <source>
        <dbReference type="Pfam" id="PF26002"/>
    </source>
</evidence>
<dbReference type="PATRIC" id="fig|84022.6.peg.839"/>
<dbReference type="InterPro" id="IPR058982">
    <property type="entry name" value="Beta-barrel_AprE"/>
</dbReference>
<dbReference type="PANTHER" id="PTHR30386:SF26">
    <property type="entry name" value="TRANSPORT PROTEIN COMB"/>
    <property type="match status" value="1"/>
</dbReference>
<evidence type="ECO:0000256" key="7">
    <source>
        <dbReference type="SAM" id="Phobius"/>
    </source>
</evidence>
<evidence type="ECO:0000259" key="8">
    <source>
        <dbReference type="Pfam" id="PF25917"/>
    </source>
</evidence>
<evidence type="ECO:0000256" key="3">
    <source>
        <dbReference type="ARBA" id="ARBA00022692"/>
    </source>
</evidence>
<accession>A0A0G3W8U6</accession>
<comment type="similarity">
    <text evidence="2">Belongs to the membrane fusion protein (MFP) (TC 8.A.1) family.</text>
</comment>
<dbReference type="KEGG" id="cace:CACET_c08230"/>
<dbReference type="InterPro" id="IPR050739">
    <property type="entry name" value="MFP"/>
</dbReference>
<feature type="coiled-coil region" evidence="6">
    <location>
        <begin position="314"/>
        <end position="348"/>
    </location>
</feature>
<dbReference type="Proteomes" id="UP000035704">
    <property type="component" value="Chromosome"/>
</dbReference>
<keyword evidence="4 7" id="KW-1133">Transmembrane helix</keyword>
<dbReference type="Gene3D" id="1.10.287.470">
    <property type="entry name" value="Helix hairpin bin"/>
    <property type="match status" value="1"/>
</dbReference>
<dbReference type="Pfam" id="PF26002">
    <property type="entry name" value="Beta-barrel_AprE"/>
    <property type="match status" value="1"/>
</dbReference>
<organism evidence="10 11">
    <name type="scientific">Clostridium aceticum</name>
    <dbReference type="NCBI Taxonomy" id="84022"/>
    <lineage>
        <taxon>Bacteria</taxon>
        <taxon>Bacillati</taxon>
        <taxon>Bacillota</taxon>
        <taxon>Clostridia</taxon>
        <taxon>Eubacteriales</taxon>
        <taxon>Clostridiaceae</taxon>
        <taxon>Clostridium</taxon>
    </lineage>
</organism>